<dbReference type="EMBL" id="JABAYA010000049">
    <property type="protein sequence ID" value="KAF7727806.1"/>
    <property type="molecule type" value="Genomic_DNA"/>
</dbReference>
<keyword evidence="1" id="KW-0479">Metal-binding</keyword>
<dbReference type="GO" id="GO:0000981">
    <property type="term" value="F:DNA-binding transcription factor activity, RNA polymerase II-specific"/>
    <property type="evidence" value="ECO:0007669"/>
    <property type="project" value="InterPro"/>
</dbReference>
<feature type="compositionally biased region" description="Basic residues" evidence="3">
    <location>
        <begin position="115"/>
        <end position="129"/>
    </location>
</feature>
<evidence type="ECO:0000259" key="4">
    <source>
        <dbReference type="PROSITE" id="PS50048"/>
    </source>
</evidence>
<evidence type="ECO:0000313" key="6">
    <source>
        <dbReference type="Proteomes" id="UP000605846"/>
    </source>
</evidence>
<reference evidence="5" key="1">
    <citation type="submission" date="2020-01" db="EMBL/GenBank/DDBJ databases">
        <title>Genome Sequencing of Three Apophysomyces-Like Fungal Strains Confirms a Novel Fungal Genus in the Mucoromycota with divergent Burkholderia-like Endosymbiotic Bacteria.</title>
        <authorList>
            <person name="Stajich J.E."/>
            <person name="Macias A.M."/>
            <person name="Carter-House D."/>
            <person name="Lovett B."/>
            <person name="Kasson L.R."/>
            <person name="Berry K."/>
            <person name="Grigoriev I."/>
            <person name="Chang Y."/>
            <person name="Spatafora J."/>
            <person name="Kasson M.T."/>
        </authorList>
    </citation>
    <scope>NUCLEOTIDE SEQUENCE</scope>
    <source>
        <strain evidence="5">NRRL A-21654</strain>
    </source>
</reference>
<dbReference type="OrthoDB" id="5575144at2759"/>
<feature type="compositionally biased region" description="Low complexity" evidence="3">
    <location>
        <begin position="219"/>
        <end position="252"/>
    </location>
</feature>
<dbReference type="Proteomes" id="UP000605846">
    <property type="component" value="Unassembled WGS sequence"/>
</dbReference>
<dbReference type="InterPro" id="IPR050335">
    <property type="entry name" value="ERT1_acuK_gluconeogen_tf"/>
</dbReference>
<protein>
    <recommendedName>
        <fullName evidence="4">Zn(2)-C6 fungal-type domain-containing protein</fullName>
    </recommendedName>
</protein>
<dbReference type="InterPro" id="IPR001138">
    <property type="entry name" value="Zn2Cys6_DnaBD"/>
</dbReference>
<feature type="region of interest" description="Disordered" evidence="3">
    <location>
        <begin position="267"/>
        <end position="382"/>
    </location>
</feature>
<feature type="domain" description="Zn(2)-C6 fungal-type" evidence="4">
    <location>
        <begin position="79"/>
        <end position="110"/>
    </location>
</feature>
<comment type="caution">
    <text evidence="5">The sequence shown here is derived from an EMBL/GenBank/DDBJ whole genome shotgun (WGS) entry which is preliminary data.</text>
</comment>
<accession>A0A8H7BUN6</accession>
<evidence type="ECO:0000313" key="5">
    <source>
        <dbReference type="EMBL" id="KAF7727806.1"/>
    </source>
</evidence>
<evidence type="ECO:0000256" key="2">
    <source>
        <dbReference type="ARBA" id="ARBA00023242"/>
    </source>
</evidence>
<organism evidence="5 6">
    <name type="scientific">Apophysomyces ossiformis</name>
    <dbReference type="NCBI Taxonomy" id="679940"/>
    <lineage>
        <taxon>Eukaryota</taxon>
        <taxon>Fungi</taxon>
        <taxon>Fungi incertae sedis</taxon>
        <taxon>Mucoromycota</taxon>
        <taxon>Mucoromycotina</taxon>
        <taxon>Mucoromycetes</taxon>
        <taxon>Mucorales</taxon>
        <taxon>Mucorineae</taxon>
        <taxon>Mucoraceae</taxon>
        <taxon>Apophysomyces</taxon>
    </lineage>
</organism>
<dbReference type="GO" id="GO:0008270">
    <property type="term" value="F:zinc ion binding"/>
    <property type="evidence" value="ECO:0007669"/>
    <property type="project" value="InterPro"/>
</dbReference>
<evidence type="ECO:0000256" key="1">
    <source>
        <dbReference type="ARBA" id="ARBA00022723"/>
    </source>
</evidence>
<feature type="compositionally biased region" description="Low complexity" evidence="3">
    <location>
        <begin position="332"/>
        <end position="346"/>
    </location>
</feature>
<dbReference type="SMART" id="SM00066">
    <property type="entry name" value="GAL4"/>
    <property type="match status" value="1"/>
</dbReference>
<dbReference type="AlphaFoldDB" id="A0A8H7BUN6"/>
<feature type="compositionally biased region" description="Polar residues" evidence="3">
    <location>
        <begin position="151"/>
        <end position="161"/>
    </location>
</feature>
<gene>
    <name evidence="5" type="ORF">EC973_007037</name>
</gene>
<feature type="compositionally biased region" description="Basic and acidic residues" evidence="3">
    <location>
        <begin position="298"/>
        <end position="319"/>
    </location>
</feature>
<feature type="region of interest" description="Disordered" evidence="3">
    <location>
        <begin position="219"/>
        <end position="254"/>
    </location>
</feature>
<sequence>MQSLPYYQQGYQATAYPTTASPASSSVMSNANPAIINQTNGLPPLQQPAISEATAAVAAAVAVAPQTAQQRKRKQVKNACTNCQKACKKCDDARPCPRCVKYGIADSCVNSVRKERKKGIKRGPYKRRQKPEEKAAAAASVAAAANKDLGSDQTQGSQGQYTPAAMRTPQLPFGYPSNLNQYGQPYDPYGPYAAYHKDQMSYVVSPVYPSLGYPVLVAGNGENAGNNQNQQQQAQTQSQQQQAQSQSQEQQSYPATSIAQQYNGLLQQSSQQSRPMTGENLDQTGSPQAQDCYSSDQAVKKEDEEVGKTSDEVKKERMSPEQQAKPQPMTPVPSTSTSSITSSPQESTEDEEGSKFARLTQLCSAALHHDNNRTESENSQQS</sequence>
<keyword evidence="6" id="KW-1185">Reference proteome</keyword>
<feature type="compositionally biased region" description="Polar residues" evidence="3">
    <location>
        <begin position="267"/>
        <end position="297"/>
    </location>
</feature>
<proteinExistence type="predicted"/>
<feature type="compositionally biased region" description="Low complexity" evidence="3">
    <location>
        <begin position="136"/>
        <end position="145"/>
    </location>
</feature>
<evidence type="ECO:0000256" key="3">
    <source>
        <dbReference type="SAM" id="MobiDB-lite"/>
    </source>
</evidence>
<dbReference type="PANTHER" id="PTHR47659:SF7">
    <property type="entry name" value="FUNGAL TRANSCRIPTIONAL REGULATORY PROTEIN, N-TERMINAL DOMAIN-CONTAINING PROTEIN"/>
    <property type="match status" value="1"/>
</dbReference>
<dbReference type="PROSITE" id="PS50048">
    <property type="entry name" value="ZN2_CY6_FUNGAL_2"/>
    <property type="match status" value="1"/>
</dbReference>
<feature type="compositionally biased region" description="Basic and acidic residues" evidence="3">
    <location>
        <begin position="367"/>
        <end position="376"/>
    </location>
</feature>
<name>A0A8H7BUN6_9FUNG</name>
<dbReference type="CDD" id="cd00067">
    <property type="entry name" value="GAL4"/>
    <property type="match status" value="1"/>
</dbReference>
<feature type="region of interest" description="Disordered" evidence="3">
    <location>
        <begin position="115"/>
        <end position="179"/>
    </location>
</feature>
<dbReference type="PANTHER" id="PTHR47659">
    <property type="entry name" value="ZN(II)2CYS6 TRANSCRIPTION FACTOR (EUROFUNG)-RELATED"/>
    <property type="match status" value="1"/>
</dbReference>
<keyword evidence="2" id="KW-0539">Nucleus</keyword>